<feature type="transmembrane region" description="Helical" evidence="1">
    <location>
        <begin position="625"/>
        <end position="645"/>
    </location>
</feature>
<keyword evidence="1" id="KW-0472">Membrane</keyword>
<feature type="transmembrane region" description="Helical" evidence="1">
    <location>
        <begin position="660"/>
        <end position="681"/>
    </location>
</feature>
<feature type="transmembrane region" description="Helical" evidence="1">
    <location>
        <begin position="550"/>
        <end position="570"/>
    </location>
</feature>
<dbReference type="PANTHER" id="PTHR11161">
    <property type="entry name" value="O-ACYLTRANSFERASE"/>
    <property type="match status" value="1"/>
</dbReference>
<feature type="transmembrane region" description="Helical" evidence="1">
    <location>
        <begin position="438"/>
        <end position="458"/>
    </location>
</feature>
<gene>
    <name evidence="4" type="ORF">V9T40_013354</name>
</gene>
<organism evidence="4 5">
    <name type="scientific">Parthenolecanium corni</name>
    <dbReference type="NCBI Taxonomy" id="536013"/>
    <lineage>
        <taxon>Eukaryota</taxon>
        <taxon>Metazoa</taxon>
        <taxon>Ecdysozoa</taxon>
        <taxon>Arthropoda</taxon>
        <taxon>Hexapoda</taxon>
        <taxon>Insecta</taxon>
        <taxon>Pterygota</taxon>
        <taxon>Neoptera</taxon>
        <taxon>Paraneoptera</taxon>
        <taxon>Hemiptera</taxon>
        <taxon>Sternorrhyncha</taxon>
        <taxon>Coccoidea</taxon>
        <taxon>Coccidae</taxon>
        <taxon>Parthenolecanium</taxon>
    </lineage>
</organism>
<dbReference type="AlphaFoldDB" id="A0AAN9Y611"/>
<comment type="caution">
    <text evidence="4">The sequence shown here is derived from an EMBL/GenBank/DDBJ whole genome shotgun (WGS) entry which is preliminary data.</text>
</comment>
<evidence type="ECO:0000259" key="3">
    <source>
        <dbReference type="SMART" id="SM00703"/>
    </source>
</evidence>
<keyword evidence="1" id="KW-1133">Transmembrane helix</keyword>
<keyword evidence="1" id="KW-0812">Transmembrane</keyword>
<evidence type="ECO:0000313" key="5">
    <source>
        <dbReference type="Proteomes" id="UP001367676"/>
    </source>
</evidence>
<accession>A0AAN9Y611</accession>
<name>A0AAN9Y611_9HEMI</name>
<feature type="transmembrane region" description="Helical" evidence="1">
    <location>
        <begin position="288"/>
        <end position="306"/>
    </location>
</feature>
<feature type="transmembrane region" description="Helical" evidence="1">
    <location>
        <begin position="376"/>
        <end position="397"/>
    </location>
</feature>
<feature type="transmembrane region" description="Helical" evidence="1">
    <location>
        <begin position="335"/>
        <end position="355"/>
    </location>
</feature>
<dbReference type="SMART" id="SM00703">
    <property type="entry name" value="NRF"/>
    <property type="match status" value="1"/>
</dbReference>
<protein>
    <recommendedName>
        <fullName evidence="3">Nose resistant-to-fluoxetine protein N-terminal domain-containing protein</fullName>
    </recommendedName>
</protein>
<keyword evidence="5" id="KW-1185">Reference proteome</keyword>
<evidence type="ECO:0000256" key="2">
    <source>
        <dbReference type="SAM" id="SignalP"/>
    </source>
</evidence>
<dbReference type="InterPro" id="IPR006621">
    <property type="entry name" value="Nose-resist-to-fluoxetine_N"/>
</dbReference>
<dbReference type="PANTHER" id="PTHR11161:SF0">
    <property type="entry name" value="O-ACYLTRANSFERASE LIKE PROTEIN"/>
    <property type="match status" value="1"/>
</dbReference>
<dbReference type="InterPro" id="IPR052728">
    <property type="entry name" value="O2_lipid_transport_reg"/>
</dbReference>
<feature type="transmembrane region" description="Helical" evidence="1">
    <location>
        <begin position="228"/>
        <end position="251"/>
    </location>
</feature>
<feature type="transmembrane region" description="Helical" evidence="1">
    <location>
        <begin position="465"/>
        <end position="487"/>
    </location>
</feature>
<proteinExistence type="predicted"/>
<sequence>MINRKNNFVVLSLFYVSSLSFLIVSVSGKENFRNETATKERKWLTQLFSDAERNFDMDPLVSSQCLKDFSSYKMNLKAQIGWAVRMLESSEWPSVGLLSGTTTHLGNWDECLLVSMPNMQGKYCLIEGSYGFDKIINNNSALEVVEWPSDELTVWEILRMFEKNPVRAERKTIQWALCIPSSCNNQDLEMSLRKMIYPLFQNQDLDFHLQVNQSSCHVNGENEFSREFYYTVVFFVFILLLVCFSTFYEYLKRPEKVVENQELIDLITSFSLIRNFNQLLRHSKKNDFGFVHALKFVSLAIIIYGHRRLFSYGYPNFNPERTEINFKKLINYVELTHLTFVDVFFMLTGFLTFHLDFSAMSKHGIRYWFVALIHRWLRLIPAFGITVIFLIYIFPYISDGPLWNDKVAHEINHCKASWWTNLLAVNNIVRTEDQCLVISWYMSADMQLASVGLGLLYITTKNRKWGWISIILTYIVGAVVTFSVAYAHKFHGVLPIYVSFLQNPNGSENFRNFYIASYTRIGPYLIGVMAALITKSLKEKNFTFSTKQKIVGLSLIFLIGEGYQHLGYVIEYEFGRQYNAIEHALYAATYRSMFVLPCAMGLCIYFTTGFSMLEKCYENKLFAVIGRLTYSVFLVNTVIQFLHAASQRSVLPNSILMNRFWWVVADVLFSYFFGTGMYLLLEAPIANLSKLIKQKLLKKSTDRSVITLSKDEKLTFSP</sequence>
<feature type="signal peptide" evidence="2">
    <location>
        <begin position="1"/>
        <end position="28"/>
    </location>
</feature>
<feature type="transmembrane region" description="Helical" evidence="1">
    <location>
        <begin position="521"/>
        <end position="538"/>
    </location>
</feature>
<reference evidence="4 5" key="1">
    <citation type="submission" date="2024-03" db="EMBL/GenBank/DDBJ databases">
        <title>Adaptation during the transition from Ophiocordyceps entomopathogen to insect associate is accompanied by gene loss and intensified selection.</title>
        <authorList>
            <person name="Ward C.M."/>
            <person name="Onetto C.A."/>
            <person name="Borneman A.R."/>
        </authorList>
    </citation>
    <scope>NUCLEOTIDE SEQUENCE [LARGE SCALE GENOMIC DNA]</scope>
    <source>
        <strain evidence="4">AWRI1</strain>
        <tissue evidence="4">Single Adult Female</tissue>
    </source>
</reference>
<dbReference type="Proteomes" id="UP001367676">
    <property type="component" value="Unassembled WGS sequence"/>
</dbReference>
<feature type="transmembrane region" description="Helical" evidence="1">
    <location>
        <begin position="590"/>
        <end position="613"/>
    </location>
</feature>
<dbReference type="EMBL" id="JBBCAQ010000018">
    <property type="protein sequence ID" value="KAK7595529.1"/>
    <property type="molecule type" value="Genomic_DNA"/>
</dbReference>
<evidence type="ECO:0000313" key="4">
    <source>
        <dbReference type="EMBL" id="KAK7595529.1"/>
    </source>
</evidence>
<feature type="chain" id="PRO_5042965804" description="Nose resistant-to-fluoxetine protein N-terminal domain-containing protein" evidence="2">
    <location>
        <begin position="29"/>
        <end position="718"/>
    </location>
</feature>
<feature type="domain" description="Nose resistant-to-fluoxetine protein N-terminal" evidence="3">
    <location>
        <begin position="62"/>
        <end position="218"/>
    </location>
</feature>
<keyword evidence="2" id="KW-0732">Signal</keyword>
<evidence type="ECO:0000256" key="1">
    <source>
        <dbReference type="SAM" id="Phobius"/>
    </source>
</evidence>
<dbReference type="Pfam" id="PF20146">
    <property type="entry name" value="NRF"/>
    <property type="match status" value="1"/>
</dbReference>